<proteinExistence type="predicted"/>
<comment type="caution">
    <text evidence="2">The sequence shown here is derived from an EMBL/GenBank/DDBJ whole genome shotgun (WGS) entry which is preliminary data.</text>
</comment>
<feature type="region of interest" description="Disordered" evidence="1">
    <location>
        <begin position="115"/>
        <end position="137"/>
    </location>
</feature>
<dbReference type="EMBL" id="SJOI01000001">
    <property type="protein sequence ID" value="TCL03030.1"/>
    <property type="molecule type" value="Genomic_DNA"/>
</dbReference>
<dbReference type="AlphaFoldDB" id="A0A4R1NFX4"/>
<protein>
    <recommendedName>
        <fullName evidence="4">NleD-like pathogen effector protein (Putative zinc metallopeptidase)</fullName>
    </recommendedName>
</protein>
<evidence type="ECO:0000313" key="3">
    <source>
        <dbReference type="Proteomes" id="UP000294555"/>
    </source>
</evidence>
<evidence type="ECO:0008006" key="4">
    <source>
        <dbReference type="Google" id="ProtNLM"/>
    </source>
</evidence>
<evidence type="ECO:0000313" key="2">
    <source>
        <dbReference type="EMBL" id="TCL03030.1"/>
    </source>
</evidence>
<organism evidence="2 3">
    <name type="scientific">Sodalis ligni</name>
    <dbReference type="NCBI Taxonomy" id="2697027"/>
    <lineage>
        <taxon>Bacteria</taxon>
        <taxon>Pseudomonadati</taxon>
        <taxon>Pseudomonadota</taxon>
        <taxon>Gammaproteobacteria</taxon>
        <taxon>Enterobacterales</taxon>
        <taxon>Bruguierivoracaceae</taxon>
        <taxon>Sodalis</taxon>
    </lineage>
</organism>
<dbReference type="Proteomes" id="UP000294555">
    <property type="component" value="Unassembled WGS sequence"/>
</dbReference>
<feature type="compositionally biased region" description="Pro residues" evidence="1">
    <location>
        <begin position="231"/>
        <end position="244"/>
    </location>
</feature>
<name>A0A4R1NFX4_9GAMM</name>
<sequence>MTDVFIYSPVLSLFMLPIARARNLPQAEDRAPEEEYRAGGRALYQLAQGINNPTIPPYENSPATKMRIQSVTQAAMVGLYATQALAPPAVDNSRAGRVSGRGADNPALAYPPADITAGTSSNHHHGNIDPQPNLSKRNNTEVSFNLMYLPDNEYSAYKGTRFFAVPIYKNRQAAPSLLPPEVKPQQPINKKNHNGISFQFFTVPHEEYPHYPAPLLFARPIYKKPQSVPALLPPDAPMAKPSPNPHREASSRLATQRNPVSDIPYQPQVSEGTEKIPAAITQDESTIEQRPGRQDPSPGLDSSGRAAKQDTVQLSAVDEHPAPASLESPVSGQWQDPGGKVAERPLPEEFIAPRPILAVIGGSAVLAGTVAAAGHAQEAVRFTGAGAGLSARVWPDAPARSIENIIDQCKIKLAANEEGVLKPYVDSDYYGQAPIYELVAKDAAFSQPVYRHYIEIYGEKAAVKLTSTKAHGIKYAMIDESKPDIQYALSFNDDGWRLQTPTAEEIDPSLLDAIRSDMIDPHCTEHMLSAPDERGLQWTKDQKSYLRIKERFVGVSPSKDYINCYEIRSQDRLHVLSLHYKDGLFRQLSVQPQELVKYGQQNTFLKQKIKIKKLLDKAKQDIANDRILKIAHHINKAFQEHRQYEAGSIRQLKQLAIDFIKKCVFRDEKVNLATAEITAIQEAWVKNIRLPLKTNTKVDVDDIDELFVETPIFCKKIINYLHPSESKNIFKKFASALDELSTTPMPHYGENPKTLHYNLVLQGTRTATKIAISGNEFFISLVTNVLNGIKQTPLGQKILLALREKAFTIHPPTMSAIERVKDGIFYAKNSAGGAIAFDPGNFIIGDGTTLKAEPWRNRDPAIALYHELLHIYYNTHPAKFRPVGEATAIKGTSITKTADKTAEITIAGGESELEEALITGISFRDPITKELYDFKKNEYIIGNGQDPISENHFRKEYAIMRGSDHYFIRPYYVKPNDMTDKVIKLFLTYDKKNKI</sequence>
<evidence type="ECO:0000256" key="1">
    <source>
        <dbReference type="SAM" id="MobiDB-lite"/>
    </source>
</evidence>
<gene>
    <name evidence="2" type="ORF">EZJ58_1071</name>
</gene>
<reference evidence="2 3" key="1">
    <citation type="submission" date="2019-02" db="EMBL/GenBank/DDBJ databases">
        <title>Investigation of anaerobic lignin degradation for improved lignocellulosic biofuels.</title>
        <authorList>
            <person name="Deangelis K."/>
        </authorList>
    </citation>
    <scope>NUCLEOTIDE SEQUENCE [LARGE SCALE GENOMIC DNA]</scope>
    <source>
        <strain evidence="2 3">159R</strain>
    </source>
</reference>
<accession>A0A4R1NFX4</accession>
<feature type="region of interest" description="Disordered" evidence="1">
    <location>
        <begin position="228"/>
        <end position="306"/>
    </location>
</feature>
<keyword evidence="3" id="KW-1185">Reference proteome</keyword>